<evidence type="ECO:0000313" key="2">
    <source>
        <dbReference type="WBParaSite" id="ES5_v2.g22833.t1"/>
    </source>
</evidence>
<sequence length="403" mass="45283">MKEDRDPSFEDYIVPAQSCDFDLALIALRKIRLLLLCSTSADDAIKAGIVPVLVKCLKSSMASIQEEAAWTIVNIVGGTEEQTKAVVRVGAIPLLINLLKSNDSKVRDHCVWALANIVGTGTYYRDFCIQSGIIQPLLRLAASETNLLMLQNIAWVFCNICRQTDFPISNGNVCVMVPALKRMLDYDNEGINKYILQSFYGLAYGENNHIQILLDNHIFEAIVGFLNNTDPIIYTNTFEIFNIMAYDGDEHLQHILDCGVLQQMRKLLVVETNLDTVKRSVTFFISNVAAGSFTQIQKLFDENLISLIVGLFNDSNNTELHGHILYTVMNLTCNGTEEQISLLIDLNFIPSLATNRRKEVCELIMESRGDDKIKELANHSNPQIKQLSENLLASYLFFKDDTN</sequence>
<dbReference type="Proteomes" id="UP000887579">
    <property type="component" value="Unplaced"/>
</dbReference>
<accession>A0AC34FZD2</accession>
<name>A0AC34FZD2_9BILA</name>
<proteinExistence type="predicted"/>
<organism evidence="1 2">
    <name type="scientific">Panagrolaimus sp. ES5</name>
    <dbReference type="NCBI Taxonomy" id="591445"/>
    <lineage>
        <taxon>Eukaryota</taxon>
        <taxon>Metazoa</taxon>
        <taxon>Ecdysozoa</taxon>
        <taxon>Nematoda</taxon>
        <taxon>Chromadorea</taxon>
        <taxon>Rhabditida</taxon>
        <taxon>Tylenchina</taxon>
        <taxon>Panagrolaimomorpha</taxon>
        <taxon>Panagrolaimoidea</taxon>
        <taxon>Panagrolaimidae</taxon>
        <taxon>Panagrolaimus</taxon>
    </lineage>
</organism>
<evidence type="ECO:0000313" key="1">
    <source>
        <dbReference type="Proteomes" id="UP000887579"/>
    </source>
</evidence>
<protein>
    <submittedName>
        <fullName evidence="2">Importin subunit alpha</fullName>
    </submittedName>
</protein>
<dbReference type="WBParaSite" id="ES5_v2.g22833.t1">
    <property type="protein sequence ID" value="ES5_v2.g22833.t1"/>
    <property type="gene ID" value="ES5_v2.g22833"/>
</dbReference>
<reference evidence="2" key="1">
    <citation type="submission" date="2022-11" db="UniProtKB">
        <authorList>
            <consortium name="WormBaseParasite"/>
        </authorList>
    </citation>
    <scope>IDENTIFICATION</scope>
</reference>